<reference evidence="1 2" key="1">
    <citation type="journal article" date="2016" name="Mol. Biol. Evol.">
        <title>Comparative Genomics of Early-Diverging Mushroom-Forming Fungi Provides Insights into the Origins of Lignocellulose Decay Capabilities.</title>
        <authorList>
            <person name="Nagy L.G."/>
            <person name="Riley R."/>
            <person name="Tritt A."/>
            <person name="Adam C."/>
            <person name="Daum C."/>
            <person name="Floudas D."/>
            <person name="Sun H."/>
            <person name="Yadav J.S."/>
            <person name="Pangilinan J."/>
            <person name="Larsson K.H."/>
            <person name="Matsuura K."/>
            <person name="Barry K."/>
            <person name="Labutti K."/>
            <person name="Kuo R."/>
            <person name="Ohm R.A."/>
            <person name="Bhattacharya S.S."/>
            <person name="Shirouzu T."/>
            <person name="Yoshinaga Y."/>
            <person name="Martin F.M."/>
            <person name="Grigoriev I.V."/>
            <person name="Hibbett D.S."/>
        </authorList>
    </citation>
    <scope>NUCLEOTIDE SEQUENCE [LARGE SCALE GENOMIC DNA]</scope>
    <source>
        <strain evidence="1 2">HHB12029</strain>
    </source>
</reference>
<proteinExistence type="predicted"/>
<evidence type="ECO:0000313" key="1">
    <source>
        <dbReference type="EMBL" id="KZV83580.1"/>
    </source>
</evidence>
<dbReference type="AlphaFoldDB" id="A0A165D0U1"/>
<dbReference type="InParanoid" id="A0A165D0U1"/>
<evidence type="ECO:0000313" key="2">
    <source>
        <dbReference type="Proteomes" id="UP000077266"/>
    </source>
</evidence>
<dbReference type="Proteomes" id="UP000077266">
    <property type="component" value="Unassembled WGS sequence"/>
</dbReference>
<name>A0A165D0U1_EXIGL</name>
<dbReference type="EMBL" id="KV426264">
    <property type="protein sequence ID" value="KZV83580.1"/>
    <property type="molecule type" value="Genomic_DNA"/>
</dbReference>
<keyword evidence="2" id="KW-1185">Reference proteome</keyword>
<gene>
    <name evidence="1" type="ORF">EXIGLDRAFT_701267</name>
</gene>
<sequence length="153" mass="17123">MMDDILLYVVFLASDSDPHSDRHFVPSAQELFRSRQEGSGWLGGDGWASDVDELEAGGVAYFAGEITRDALFLGPCAECSGHTGHLRWERETEIYLIDLCQRIGVRFVVRNHGGDNFSNARDKHDLTLLPDPDVQELIVLGGMMDAVRFVHKF</sequence>
<organism evidence="1 2">
    <name type="scientific">Exidia glandulosa HHB12029</name>
    <dbReference type="NCBI Taxonomy" id="1314781"/>
    <lineage>
        <taxon>Eukaryota</taxon>
        <taxon>Fungi</taxon>
        <taxon>Dikarya</taxon>
        <taxon>Basidiomycota</taxon>
        <taxon>Agaricomycotina</taxon>
        <taxon>Agaricomycetes</taxon>
        <taxon>Auriculariales</taxon>
        <taxon>Exidiaceae</taxon>
        <taxon>Exidia</taxon>
    </lineage>
</organism>
<accession>A0A165D0U1</accession>
<protein>
    <submittedName>
        <fullName evidence="1">Uncharacterized protein</fullName>
    </submittedName>
</protein>